<dbReference type="GO" id="GO:0003747">
    <property type="term" value="F:translation release factor activity"/>
    <property type="evidence" value="ECO:0007669"/>
    <property type="project" value="InterPro"/>
</dbReference>
<comment type="caution">
    <text evidence="6">The sequence shown here is derived from an EMBL/GenBank/DDBJ whole genome shotgun (WGS) entry which is preliminary data.</text>
</comment>
<dbReference type="Pfam" id="PF00472">
    <property type="entry name" value="RF-1"/>
    <property type="match status" value="1"/>
</dbReference>
<feature type="domain" description="Peptide chain release factor" evidence="5">
    <location>
        <begin position="62"/>
        <end position="167"/>
    </location>
</feature>
<dbReference type="STRING" id="1802362.A2806_00700"/>
<dbReference type="InterPro" id="IPR000352">
    <property type="entry name" value="Pep_chain_release_fac_I"/>
</dbReference>
<evidence type="ECO:0000313" key="6">
    <source>
        <dbReference type="EMBL" id="OHA48143.1"/>
    </source>
</evidence>
<feature type="region of interest" description="Disordered" evidence="4">
    <location>
        <begin position="271"/>
        <end position="292"/>
    </location>
</feature>
<protein>
    <submittedName>
        <fullName evidence="6">Peptide chain release factor 1</fullName>
    </submittedName>
</protein>
<feature type="compositionally biased region" description="Basic and acidic residues" evidence="4">
    <location>
        <begin position="271"/>
        <end position="283"/>
    </location>
</feature>
<accession>A0A1G2PIQ2</accession>
<dbReference type="PANTHER" id="PTHR43804:SF7">
    <property type="entry name" value="LD18447P"/>
    <property type="match status" value="1"/>
</dbReference>
<evidence type="ECO:0000256" key="3">
    <source>
        <dbReference type="ARBA" id="ARBA00022917"/>
    </source>
</evidence>
<dbReference type="FunFam" id="3.30.160.20:FF:000004">
    <property type="entry name" value="Peptide chain release factor 1"/>
    <property type="match status" value="1"/>
</dbReference>
<keyword evidence="3" id="KW-0648">Protein biosynthesis</keyword>
<evidence type="ECO:0000256" key="2">
    <source>
        <dbReference type="ARBA" id="ARBA00022481"/>
    </source>
</evidence>
<dbReference type="PANTHER" id="PTHR43804">
    <property type="entry name" value="LD18447P"/>
    <property type="match status" value="1"/>
</dbReference>
<dbReference type="Gene3D" id="3.30.70.1660">
    <property type="match status" value="1"/>
</dbReference>
<dbReference type="GO" id="GO:0005737">
    <property type="term" value="C:cytoplasm"/>
    <property type="evidence" value="ECO:0007669"/>
    <property type="project" value="UniProtKB-ARBA"/>
</dbReference>
<dbReference type="Proteomes" id="UP000177629">
    <property type="component" value="Unassembled WGS sequence"/>
</dbReference>
<dbReference type="InterPro" id="IPR050057">
    <property type="entry name" value="Prokaryotic/Mito_RF"/>
</dbReference>
<dbReference type="SMART" id="SM00937">
    <property type="entry name" value="PCRF"/>
    <property type="match status" value="1"/>
</dbReference>
<dbReference type="InterPro" id="IPR005139">
    <property type="entry name" value="PCRF"/>
</dbReference>
<dbReference type="AlphaFoldDB" id="A0A1G2PIQ2"/>
<comment type="similarity">
    <text evidence="1">Belongs to the prokaryotic/mitochondrial release factor family.</text>
</comment>
<evidence type="ECO:0000256" key="1">
    <source>
        <dbReference type="ARBA" id="ARBA00010835"/>
    </source>
</evidence>
<proteinExistence type="inferred from homology"/>
<dbReference type="InterPro" id="IPR045853">
    <property type="entry name" value="Pep_chain_release_fac_I_sf"/>
</dbReference>
<evidence type="ECO:0000313" key="7">
    <source>
        <dbReference type="Proteomes" id="UP000177629"/>
    </source>
</evidence>
<dbReference type="Gene3D" id="6.10.140.1950">
    <property type="match status" value="1"/>
</dbReference>
<evidence type="ECO:0000259" key="5">
    <source>
        <dbReference type="SMART" id="SM00937"/>
    </source>
</evidence>
<dbReference type="Pfam" id="PF03462">
    <property type="entry name" value="PCRF"/>
    <property type="match status" value="1"/>
</dbReference>
<organism evidence="6 7">
    <name type="scientific">Candidatus Terrybacteria bacterium RIFCSPHIGHO2_01_FULL_48_17</name>
    <dbReference type="NCBI Taxonomy" id="1802362"/>
    <lineage>
        <taxon>Bacteria</taxon>
        <taxon>Candidatus Terryibacteriota</taxon>
    </lineage>
</organism>
<evidence type="ECO:0000256" key="4">
    <source>
        <dbReference type="SAM" id="MobiDB-lite"/>
    </source>
</evidence>
<keyword evidence="2" id="KW-0488">Methylation</keyword>
<dbReference type="SUPFAM" id="SSF75620">
    <property type="entry name" value="Release factor"/>
    <property type="match status" value="1"/>
</dbReference>
<dbReference type="EMBL" id="MHSS01000008">
    <property type="protein sequence ID" value="OHA48143.1"/>
    <property type="molecule type" value="Genomic_DNA"/>
</dbReference>
<name>A0A1G2PIQ2_9BACT</name>
<gene>
    <name evidence="6" type="ORF">A2806_00700</name>
</gene>
<reference evidence="6 7" key="1">
    <citation type="journal article" date="2016" name="Nat. Commun.">
        <title>Thousands of microbial genomes shed light on interconnected biogeochemical processes in an aquifer system.</title>
        <authorList>
            <person name="Anantharaman K."/>
            <person name="Brown C.T."/>
            <person name="Hug L.A."/>
            <person name="Sharon I."/>
            <person name="Castelle C.J."/>
            <person name="Probst A.J."/>
            <person name="Thomas B.C."/>
            <person name="Singh A."/>
            <person name="Wilkins M.J."/>
            <person name="Karaoz U."/>
            <person name="Brodie E.L."/>
            <person name="Williams K.H."/>
            <person name="Hubbard S.S."/>
            <person name="Banfield J.F."/>
        </authorList>
    </citation>
    <scope>NUCLEOTIDE SEQUENCE [LARGE SCALE GENOMIC DNA]</scope>
</reference>
<sequence length="342" mass="38562">MSVLDDLKKQAQELSQKLVSPELLSQPDKLRELSKQFKEVTETIATYEMQHDLKKRKQEASQILAESQDPDLRLLAEQELAEIQKQEQTYANNAGKKERIIIEIRPGTGGDEAALFAYDLTRMYLQFAQKQKWEMAVLDESLTELGGVKSITLAVAGTAAASLLLSEAGVHRVQRIPSTEKSGRIHTSTVTIAVLPEPEEKEINIRPQDIRIDTMRASGPGGQFVNRRESAVRITHFSTNIVVSSQTARTQLANREQAMKMLRAKVAALEADRRSQQRGDTRRTQIGSGERAEKIRTYNFPQDRVTDHRIKKSWHNLAKILNGDILPILQELQNFKIPKSSS</sequence>
<dbReference type="Gene3D" id="3.30.160.20">
    <property type="match status" value="1"/>
</dbReference>